<proteinExistence type="predicted"/>
<feature type="region of interest" description="Disordered" evidence="1">
    <location>
        <begin position="1"/>
        <end position="44"/>
    </location>
</feature>
<dbReference type="Proteomes" id="UP000198755">
    <property type="component" value="Unassembled WGS sequence"/>
</dbReference>
<protein>
    <submittedName>
        <fullName evidence="2">Uncharacterized protein</fullName>
    </submittedName>
</protein>
<gene>
    <name evidence="2" type="ORF">SAMN05444581_11052</name>
</gene>
<dbReference type="EMBL" id="FOSN01000010">
    <property type="protein sequence ID" value="SFK54846.1"/>
    <property type="molecule type" value="Genomic_DNA"/>
</dbReference>
<evidence type="ECO:0000313" key="3">
    <source>
        <dbReference type="Proteomes" id="UP000198755"/>
    </source>
</evidence>
<accession>A0A1I4AGC6</accession>
<keyword evidence="3" id="KW-1185">Reference proteome</keyword>
<name>A0A1I4AGC6_9HYPH</name>
<organism evidence="2 3">
    <name type="scientific">Methylocapsa palsarum</name>
    <dbReference type="NCBI Taxonomy" id="1612308"/>
    <lineage>
        <taxon>Bacteria</taxon>
        <taxon>Pseudomonadati</taxon>
        <taxon>Pseudomonadota</taxon>
        <taxon>Alphaproteobacteria</taxon>
        <taxon>Hyphomicrobiales</taxon>
        <taxon>Beijerinckiaceae</taxon>
        <taxon>Methylocapsa</taxon>
    </lineage>
</organism>
<sequence length="57" mass="6043">MTKLRNRNMPEACAGSAPFRESENDSERGVGAQAGGGARPPLKYSQGMLMACPSARM</sequence>
<evidence type="ECO:0000256" key="1">
    <source>
        <dbReference type="SAM" id="MobiDB-lite"/>
    </source>
</evidence>
<evidence type="ECO:0000313" key="2">
    <source>
        <dbReference type="EMBL" id="SFK54846.1"/>
    </source>
</evidence>
<reference evidence="2 3" key="1">
    <citation type="submission" date="2016-10" db="EMBL/GenBank/DDBJ databases">
        <authorList>
            <person name="de Groot N.N."/>
        </authorList>
    </citation>
    <scope>NUCLEOTIDE SEQUENCE [LARGE SCALE GENOMIC DNA]</scope>
    <source>
        <strain evidence="2 3">NE2</strain>
    </source>
</reference>
<dbReference type="AlphaFoldDB" id="A0A1I4AGC6"/>